<reference evidence="2 3" key="1">
    <citation type="submission" date="2020-02" db="EMBL/GenBank/DDBJ databases">
        <authorList>
            <person name="Hogendoorn C."/>
        </authorList>
    </citation>
    <scope>NUCLEOTIDE SEQUENCE [LARGE SCALE GENOMIC DNA]</scope>
    <source>
        <strain evidence="2">R501</strain>
    </source>
</reference>
<protein>
    <submittedName>
        <fullName evidence="2">Putative EAL domain-containing protein</fullName>
    </submittedName>
</protein>
<dbReference type="InterPro" id="IPR001633">
    <property type="entry name" value="EAL_dom"/>
</dbReference>
<dbReference type="PANTHER" id="PTHR33121">
    <property type="entry name" value="CYCLIC DI-GMP PHOSPHODIESTERASE PDEF"/>
    <property type="match status" value="1"/>
</dbReference>
<dbReference type="GO" id="GO:0071111">
    <property type="term" value="F:cyclic-guanylate-specific phosphodiesterase activity"/>
    <property type="evidence" value="ECO:0007669"/>
    <property type="project" value="InterPro"/>
</dbReference>
<dbReference type="EMBL" id="LR778114">
    <property type="protein sequence ID" value="CAB1127954.1"/>
    <property type="molecule type" value="Genomic_DNA"/>
</dbReference>
<dbReference type="InterPro" id="IPR029151">
    <property type="entry name" value="Sensor-like_sf"/>
</dbReference>
<dbReference type="AlphaFoldDB" id="A0A6F8ZE39"/>
<dbReference type="Proteomes" id="UP000503399">
    <property type="component" value="Chromosome"/>
</dbReference>
<evidence type="ECO:0000313" key="3">
    <source>
        <dbReference type="Proteomes" id="UP000503399"/>
    </source>
</evidence>
<dbReference type="InterPro" id="IPR035919">
    <property type="entry name" value="EAL_sf"/>
</dbReference>
<dbReference type="InterPro" id="IPR018842">
    <property type="entry name" value="YkuI_C"/>
</dbReference>
<dbReference type="SUPFAM" id="SSF141868">
    <property type="entry name" value="EAL domain-like"/>
    <property type="match status" value="1"/>
</dbReference>
<dbReference type="InterPro" id="IPR050706">
    <property type="entry name" value="Cyclic-di-GMP_PDE-like"/>
</dbReference>
<proteinExistence type="predicted"/>
<organism evidence="2 3">
    <name type="scientific">Candidatus Hydrogenisulfobacillus filiaventi</name>
    <dbReference type="NCBI Taxonomy" id="2707344"/>
    <lineage>
        <taxon>Bacteria</taxon>
        <taxon>Bacillati</taxon>
        <taxon>Bacillota</taxon>
        <taxon>Clostridia</taxon>
        <taxon>Eubacteriales</taxon>
        <taxon>Clostridiales Family XVII. Incertae Sedis</taxon>
        <taxon>Candidatus Hydrogenisulfobacillus</taxon>
    </lineage>
</organism>
<dbReference type="PROSITE" id="PS50883">
    <property type="entry name" value="EAL"/>
    <property type="match status" value="1"/>
</dbReference>
<gene>
    <name evidence="2" type="ORF">R50_0448</name>
</gene>
<dbReference type="Pfam" id="PF10388">
    <property type="entry name" value="YkuI_C"/>
    <property type="match status" value="1"/>
</dbReference>
<dbReference type="Gene3D" id="3.20.20.450">
    <property type="entry name" value="EAL domain"/>
    <property type="match status" value="1"/>
</dbReference>
<evidence type="ECO:0000259" key="1">
    <source>
        <dbReference type="PROSITE" id="PS50883"/>
    </source>
</evidence>
<dbReference type="SMART" id="SM00052">
    <property type="entry name" value="EAL"/>
    <property type="match status" value="1"/>
</dbReference>
<dbReference type="SUPFAM" id="SSF103190">
    <property type="entry name" value="Sensory domain-like"/>
    <property type="match status" value="1"/>
</dbReference>
<dbReference type="CDD" id="cd01948">
    <property type="entry name" value="EAL"/>
    <property type="match status" value="1"/>
</dbReference>
<evidence type="ECO:0000313" key="2">
    <source>
        <dbReference type="EMBL" id="CAB1127954.1"/>
    </source>
</evidence>
<feature type="domain" description="EAL" evidence="1">
    <location>
        <begin position="1"/>
        <end position="245"/>
    </location>
</feature>
<dbReference type="Gene3D" id="3.30.450.20">
    <property type="entry name" value="PAS domain"/>
    <property type="match status" value="1"/>
</dbReference>
<accession>A0A6F8ZE39</accession>
<dbReference type="Pfam" id="PF00563">
    <property type="entry name" value="EAL"/>
    <property type="match status" value="1"/>
</dbReference>
<sequence length="411" mass="45485">MAGAATDLERVAPFFQPVVAVDEREVAGYEVLARELHPTGPASLGPFFRDPAVSRERRLQVDDWVLTRALDRFRRQAGSAWLFVNLPPERLAPLPGDPPDPAERVRRAGIPPGRVVLEVGEVVTTGSREAEARLGRLRQEGFRLAVDDVGAALLSLPRLAELAPDFIKVDRSLVGPAPGNLSYRAAVESFARLADRIGADLVLEGVETEAQLVLAVEVGARYVQGYRFAPALAELVNPHRFSAAMARGVETARRRRWRALERRQTLGHEVAARLDAWWEQAPARRRWPPPPDDRPAYDAVARTALTLLPGCCLHTFVCDSRGWQLSADWERHRHRVLPGGRPGRVNWSARPYFLANLATAATGVPQLSEPYADRRSHRAVVTLTYPLGADRYLLVVIDWALAYASEPLGDS</sequence>
<dbReference type="KEGG" id="hfv:R50_0448"/>
<keyword evidence="3" id="KW-1185">Reference proteome</keyword>
<dbReference type="PANTHER" id="PTHR33121:SF82">
    <property type="entry name" value="SIGNAL TRANSDUCTION PROTEIN CONTAINING A EAL DOMAIN"/>
    <property type="match status" value="1"/>
</dbReference>
<name>A0A6F8ZE39_9FIRM</name>